<organism evidence="1 2">
    <name type="scientific">Citrus unshiu</name>
    <name type="common">Satsuma mandarin</name>
    <name type="synonym">Citrus nobilis var. unshiu</name>
    <dbReference type="NCBI Taxonomy" id="55188"/>
    <lineage>
        <taxon>Eukaryota</taxon>
        <taxon>Viridiplantae</taxon>
        <taxon>Streptophyta</taxon>
        <taxon>Embryophyta</taxon>
        <taxon>Tracheophyta</taxon>
        <taxon>Spermatophyta</taxon>
        <taxon>Magnoliopsida</taxon>
        <taxon>eudicotyledons</taxon>
        <taxon>Gunneridae</taxon>
        <taxon>Pentapetalae</taxon>
        <taxon>rosids</taxon>
        <taxon>malvids</taxon>
        <taxon>Sapindales</taxon>
        <taxon>Rutaceae</taxon>
        <taxon>Aurantioideae</taxon>
        <taxon>Citrus</taxon>
    </lineage>
</organism>
<protein>
    <recommendedName>
        <fullName evidence="3">Sorting nexin/Vps5-like C-terminal domain-containing protein</fullName>
    </recommendedName>
</protein>
<accession>A0A2H5QXJ1</accession>
<gene>
    <name evidence="1" type="ORF">CUMW_271030</name>
</gene>
<keyword evidence="2" id="KW-1185">Reference proteome</keyword>
<proteinExistence type="predicted"/>
<sequence>MPRLDQIRKQADDHRALAMDARKLNLENLKLVGIFTDLSRNYTDLITKPTYRAVMESDSRTIDGSILRQFEKEVEERMNLTRQIIVEAKKSFDNQLKIQKLKDTFFVVNEQLTKANKQRAFFRI</sequence>
<comment type="caution">
    <text evidence="1">The sequence shown here is derived from an EMBL/GenBank/DDBJ whole genome shotgun (WGS) entry which is preliminary data.</text>
</comment>
<name>A0A2H5QXJ1_CITUN</name>
<evidence type="ECO:0008006" key="3">
    <source>
        <dbReference type="Google" id="ProtNLM"/>
    </source>
</evidence>
<evidence type="ECO:0000313" key="2">
    <source>
        <dbReference type="Proteomes" id="UP000236630"/>
    </source>
</evidence>
<dbReference type="STRING" id="55188.A0A2H5QXJ1"/>
<evidence type="ECO:0000313" key="1">
    <source>
        <dbReference type="EMBL" id="GAY69323.1"/>
    </source>
</evidence>
<dbReference type="Proteomes" id="UP000236630">
    <property type="component" value="Unassembled WGS sequence"/>
</dbReference>
<dbReference type="EMBL" id="BDQV01001178">
    <property type="protein sequence ID" value="GAY69323.1"/>
    <property type="molecule type" value="Genomic_DNA"/>
</dbReference>
<dbReference type="AlphaFoldDB" id="A0A2H5QXJ1"/>
<reference evidence="1 2" key="1">
    <citation type="journal article" date="2017" name="Front. Genet.">
        <title>Draft sequencing of the heterozygous diploid genome of Satsuma (Citrus unshiu Marc.) using a hybrid assembly approach.</title>
        <authorList>
            <person name="Shimizu T."/>
            <person name="Tanizawa Y."/>
            <person name="Mochizuki T."/>
            <person name="Nagasaki H."/>
            <person name="Yoshioka T."/>
            <person name="Toyoda A."/>
            <person name="Fujiyama A."/>
            <person name="Kaminuma E."/>
            <person name="Nakamura Y."/>
        </authorList>
    </citation>
    <scope>NUCLEOTIDE SEQUENCE [LARGE SCALE GENOMIC DNA]</scope>
    <source>
        <strain evidence="2">cv. Miyagawa wase</strain>
    </source>
</reference>